<dbReference type="EMBL" id="JAVSKO010000004">
    <property type="protein sequence ID" value="MDT3468377.1"/>
    <property type="molecule type" value="Genomic_DNA"/>
</dbReference>
<keyword evidence="1" id="KW-1133">Transmembrane helix</keyword>
<evidence type="ECO:0000313" key="2">
    <source>
        <dbReference type="EMBL" id="MDT3468377.1"/>
    </source>
</evidence>
<organism evidence="2 3">
    <name type="scientific">Stenotrophomonas maltophilia</name>
    <name type="common">Pseudomonas maltophilia</name>
    <name type="synonym">Xanthomonas maltophilia</name>
    <dbReference type="NCBI Taxonomy" id="40324"/>
    <lineage>
        <taxon>Bacteria</taxon>
        <taxon>Pseudomonadati</taxon>
        <taxon>Pseudomonadota</taxon>
        <taxon>Gammaproteobacteria</taxon>
        <taxon>Lysobacterales</taxon>
        <taxon>Lysobacteraceae</taxon>
        <taxon>Stenotrophomonas</taxon>
        <taxon>Stenotrophomonas maltophilia group</taxon>
    </lineage>
</organism>
<sequence length="210" mass="22856">MLVLILLYVILGGPRAPFPPDVPDSTADWIAAIGAWVIGIGATLYAHEAMSARKAQQLAEKEGRIGILISSANQLAILHHQPDRFAKEYQDKLQIDFLLGVMNYIERVIATATPQVVGSMIHFPQLSGSIAEVQITSMNIQYVYEVLREDLKKDGVDLEVQRKAIGIVQENAKKVSVPAARLLREAAIMGGDLLPRVVKSMTAVGSADKS</sequence>
<accession>A0AAJ2JC55</accession>
<name>A0AAJ2JC55_STEMA</name>
<dbReference type="Proteomes" id="UP001251948">
    <property type="component" value="Unassembled WGS sequence"/>
</dbReference>
<dbReference type="AlphaFoldDB" id="A0AAJ2JC55"/>
<evidence type="ECO:0000256" key="1">
    <source>
        <dbReference type="SAM" id="Phobius"/>
    </source>
</evidence>
<proteinExistence type="predicted"/>
<reference evidence="2" key="1">
    <citation type="submission" date="2023-07" db="EMBL/GenBank/DDBJ databases">
        <title>Comparative genomics of clinical Stenotrophomonas maltophilia isolates reveals regions of diversity which correlate with colonization and persistence in vivo.</title>
        <authorList>
            <person name="Mcdaniel M.S."/>
            <person name="Swords W.E."/>
            <person name="Sumpter N.A."/>
            <person name="Lindgren N.R."/>
            <person name="Billiot C.E."/>
        </authorList>
    </citation>
    <scope>NUCLEOTIDE SEQUENCE</scope>
    <source>
        <strain evidence="2">Ism4</strain>
    </source>
</reference>
<evidence type="ECO:0000313" key="3">
    <source>
        <dbReference type="Proteomes" id="UP001251948"/>
    </source>
</evidence>
<protein>
    <submittedName>
        <fullName evidence="2">Uncharacterized protein</fullName>
    </submittedName>
</protein>
<dbReference type="RefSeq" id="WP_312562017.1">
    <property type="nucleotide sequence ID" value="NZ_JAVSKO010000004.1"/>
</dbReference>
<feature type="transmembrane region" description="Helical" evidence="1">
    <location>
        <begin position="27"/>
        <end position="46"/>
    </location>
</feature>
<comment type="caution">
    <text evidence="2">The sequence shown here is derived from an EMBL/GenBank/DDBJ whole genome shotgun (WGS) entry which is preliminary data.</text>
</comment>
<keyword evidence="1" id="KW-0812">Transmembrane</keyword>
<keyword evidence="1" id="KW-0472">Membrane</keyword>
<gene>
    <name evidence="2" type="ORF">ROV92_10280</name>
</gene>